<dbReference type="Gene3D" id="3.30.530.20">
    <property type="match status" value="1"/>
</dbReference>
<protein>
    <submittedName>
        <fullName evidence="1">SRPBCC family protein</fullName>
    </submittedName>
</protein>
<comment type="caution">
    <text evidence="1">The sequence shown here is derived from an EMBL/GenBank/DDBJ whole genome shotgun (WGS) entry which is preliminary data.</text>
</comment>
<dbReference type="RefSeq" id="WP_199706828.1">
    <property type="nucleotide sequence ID" value="NZ_JAEMNV010000008.1"/>
</dbReference>
<dbReference type="Pfam" id="PF10604">
    <property type="entry name" value="Polyketide_cyc2"/>
    <property type="match status" value="1"/>
</dbReference>
<dbReference type="PANTHER" id="PTHR39683">
    <property type="entry name" value="CONSERVED PROTEIN TB16.3"/>
    <property type="match status" value="1"/>
</dbReference>
<dbReference type="Proteomes" id="UP000655868">
    <property type="component" value="Unassembled WGS sequence"/>
</dbReference>
<dbReference type="InterPro" id="IPR023393">
    <property type="entry name" value="START-like_dom_sf"/>
</dbReference>
<sequence length="145" mass="16330">MADKTYRSILIAAPADKVMDVIADFDRYPAWVAAAKTVEVLEQGPDKRAHKVRFVLDAGIVTDSYDLVYDWSADGRSVSWELVRGELQKAQYGTYSLEPRPDGTTEVTYELTVDLNIPMIGMFKRKAEKVITDTALKELKKRVEG</sequence>
<proteinExistence type="predicted"/>
<accession>A0A934NUD1</accession>
<dbReference type="CDD" id="cd07819">
    <property type="entry name" value="SRPBCC_2"/>
    <property type="match status" value="1"/>
</dbReference>
<reference evidence="1" key="1">
    <citation type="submission" date="2020-12" db="EMBL/GenBank/DDBJ databases">
        <title>Antrihabitans popcorni sp. nov. and Antrihabitans auranticaus sp. nov., isolated from a larva cave.</title>
        <authorList>
            <person name="Lee S.D."/>
            <person name="Kim I.S."/>
        </authorList>
    </citation>
    <scope>NUCLEOTIDE SEQUENCE</scope>
    <source>
        <strain evidence="1">YC3-6</strain>
    </source>
</reference>
<evidence type="ECO:0000313" key="1">
    <source>
        <dbReference type="EMBL" id="MBJ8341758.1"/>
    </source>
</evidence>
<dbReference type="InterPro" id="IPR019587">
    <property type="entry name" value="Polyketide_cyclase/dehydratase"/>
</dbReference>
<dbReference type="EMBL" id="JAEMNV010000008">
    <property type="protein sequence ID" value="MBJ8341758.1"/>
    <property type="molecule type" value="Genomic_DNA"/>
</dbReference>
<gene>
    <name evidence="1" type="ORF">JGU71_23000</name>
</gene>
<dbReference type="AlphaFoldDB" id="A0A934NUD1"/>
<organism evidence="1 2">
    <name type="scientific">Antrihabitans stalagmiti</name>
    <dbReference type="NCBI Taxonomy" id="2799499"/>
    <lineage>
        <taxon>Bacteria</taxon>
        <taxon>Bacillati</taxon>
        <taxon>Actinomycetota</taxon>
        <taxon>Actinomycetes</taxon>
        <taxon>Mycobacteriales</taxon>
        <taxon>Nocardiaceae</taxon>
        <taxon>Antrihabitans</taxon>
    </lineage>
</organism>
<dbReference type="PANTHER" id="PTHR39683:SF4">
    <property type="entry name" value="COENZYME Q-BINDING PROTEIN COQ10 START DOMAIN-CONTAINING PROTEIN"/>
    <property type="match status" value="1"/>
</dbReference>
<keyword evidence="2" id="KW-1185">Reference proteome</keyword>
<name>A0A934NUD1_9NOCA</name>
<evidence type="ECO:0000313" key="2">
    <source>
        <dbReference type="Proteomes" id="UP000655868"/>
    </source>
</evidence>
<dbReference type="SUPFAM" id="SSF55961">
    <property type="entry name" value="Bet v1-like"/>
    <property type="match status" value="1"/>
</dbReference>